<evidence type="ECO:0000313" key="3">
    <source>
        <dbReference type="Proteomes" id="UP001243009"/>
    </source>
</evidence>
<dbReference type="EMBL" id="JAUTWS010000161">
    <property type="protein sequence ID" value="MDO9714080.1"/>
    <property type="molecule type" value="Genomic_DNA"/>
</dbReference>
<dbReference type="Proteomes" id="UP001243009">
    <property type="component" value="Unassembled WGS sequence"/>
</dbReference>
<sequence length="106" mass="11916">MSPDVSASPDADWLSSMLSQWRDEGPPIPLPPESPPLVSRDWDPISGPREASMHAAILRRHPELTFAFSDLPVLRMTRHRVPFGWGIKKEFASQVTNRDVFAHSSL</sequence>
<organism evidence="2 3">
    <name type="scientific">Paracraurococcus lichenis</name>
    <dbReference type="NCBI Taxonomy" id="3064888"/>
    <lineage>
        <taxon>Bacteria</taxon>
        <taxon>Pseudomonadati</taxon>
        <taxon>Pseudomonadota</taxon>
        <taxon>Alphaproteobacteria</taxon>
        <taxon>Acetobacterales</taxon>
        <taxon>Roseomonadaceae</taxon>
        <taxon>Paracraurococcus</taxon>
    </lineage>
</organism>
<accession>A0ABT9EDI2</accession>
<feature type="compositionally biased region" description="Pro residues" evidence="1">
    <location>
        <begin position="26"/>
        <end position="35"/>
    </location>
</feature>
<dbReference type="RefSeq" id="WP_305108921.1">
    <property type="nucleotide sequence ID" value="NZ_JAUTWS010000161.1"/>
</dbReference>
<name>A0ABT9EDI2_9PROT</name>
<evidence type="ECO:0000313" key="2">
    <source>
        <dbReference type="EMBL" id="MDO9714080.1"/>
    </source>
</evidence>
<feature type="non-terminal residue" evidence="2">
    <location>
        <position position="106"/>
    </location>
</feature>
<evidence type="ECO:0000256" key="1">
    <source>
        <dbReference type="SAM" id="MobiDB-lite"/>
    </source>
</evidence>
<keyword evidence="3" id="KW-1185">Reference proteome</keyword>
<protein>
    <submittedName>
        <fullName evidence="2">Uncharacterized protein</fullName>
    </submittedName>
</protein>
<reference evidence="2 3" key="1">
    <citation type="submission" date="2023-08" db="EMBL/GenBank/DDBJ databases">
        <title>The draft genome sequence of Paracraurococcus sp. LOR1-02.</title>
        <authorList>
            <person name="Kingkaew E."/>
            <person name="Tanasupawat S."/>
        </authorList>
    </citation>
    <scope>NUCLEOTIDE SEQUENCE [LARGE SCALE GENOMIC DNA]</scope>
    <source>
        <strain evidence="2 3">LOR1-02</strain>
    </source>
</reference>
<comment type="caution">
    <text evidence="2">The sequence shown here is derived from an EMBL/GenBank/DDBJ whole genome shotgun (WGS) entry which is preliminary data.</text>
</comment>
<gene>
    <name evidence="2" type="ORF">Q7A36_37610</name>
</gene>
<proteinExistence type="predicted"/>
<feature type="region of interest" description="Disordered" evidence="1">
    <location>
        <begin position="21"/>
        <end position="45"/>
    </location>
</feature>